<keyword evidence="4 5" id="KW-0472">Membrane</keyword>
<keyword evidence="2 5" id="KW-0812">Transmembrane</keyword>
<evidence type="ECO:0000256" key="1">
    <source>
        <dbReference type="ARBA" id="ARBA00004141"/>
    </source>
</evidence>
<feature type="transmembrane region" description="Helical" evidence="5">
    <location>
        <begin position="230"/>
        <end position="247"/>
    </location>
</feature>
<dbReference type="InterPro" id="IPR007016">
    <property type="entry name" value="O-antigen_ligase-rel_domated"/>
</dbReference>
<dbReference type="OrthoDB" id="783093at2"/>
<proteinExistence type="predicted"/>
<feature type="domain" description="O-antigen ligase-related" evidence="6">
    <location>
        <begin position="238"/>
        <end position="377"/>
    </location>
</feature>
<reference evidence="7 8" key="1">
    <citation type="submission" date="2018-01" db="EMBL/GenBank/DDBJ databases">
        <title>A novel member of the phylum Bacteroidetes isolated from glacier ice.</title>
        <authorList>
            <person name="Liu Q."/>
            <person name="Xin Y.-H."/>
        </authorList>
    </citation>
    <scope>NUCLEOTIDE SEQUENCE [LARGE SCALE GENOMIC DNA]</scope>
    <source>
        <strain evidence="7 8">RB1R16</strain>
    </source>
</reference>
<dbReference type="Proteomes" id="UP000239872">
    <property type="component" value="Unassembled WGS sequence"/>
</dbReference>
<feature type="transmembrane region" description="Helical" evidence="5">
    <location>
        <begin position="6"/>
        <end position="30"/>
    </location>
</feature>
<evidence type="ECO:0000256" key="5">
    <source>
        <dbReference type="SAM" id="Phobius"/>
    </source>
</evidence>
<dbReference type="AlphaFoldDB" id="A0A2S7T2Z7"/>
<dbReference type="GO" id="GO:0016020">
    <property type="term" value="C:membrane"/>
    <property type="evidence" value="ECO:0007669"/>
    <property type="project" value="UniProtKB-SubCell"/>
</dbReference>
<comment type="caution">
    <text evidence="7">The sequence shown here is derived from an EMBL/GenBank/DDBJ whole genome shotgun (WGS) entry which is preliminary data.</text>
</comment>
<comment type="subcellular location">
    <subcellularLocation>
        <location evidence="1">Membrane</location>
        <topology evidence="1">Multi-pass membrane protein</topology>
    </subcellularLocation>
</comment>
<feature type="transmembrane region" description="Helical" evidence="5">
    <location>
        <begin position="89"/>
        <end position="106"/>
    </location>
</feature>
<sequence length="457" mass="51247">MLIAAVISLIGVKEGMMIIIGMIAIPIVYGIVAYPKFGIFVYLSMAYLLMWFIKIGVNFPLGTVMDGMEALFILSLFIKQKRDKDWSMFKGPVSTVILIWIGYNFFQIANPTAESRLAWVYTVRTVAVVMIMYFIFLYYITTKLIIKLIFRLWICLALFGALYGLKQEYIGFFPFEDAYLHSDPGIELLLFIGGVWRKFSIFSDPVAFSYNMVTASLVCIGLMTGPVSRAKRIILGCLVVIFLMAMLSSGTRGAYVLLPAGVILLCVLKYNKKVLLALIIGAVMATGIIFVPTSNNTLYRFQTAFKPNDDPSFNLRKMNQKRIQPYILSHPLGGGLGATGEWGKRFAPYSYLANFPPDSGYVRIAVELGWIGLFLFCLLVFTVLKTGINSYFIIKDPKLRSYCLAAVLVVFALNVGNYPQEAIVQYPSNVYFYLVIAIIGVTLRLDKQQNKLLDAGK</sequence>
<accession>A0A2S7T2Z7</accession>
<feature type="transmembrane region" description="Helical" evidence="5">
    <location>
        <begin position="148"/>
        <end position="165"/>
    </location>
</feature>
<dbReference type="InterPro" id="IPR051533">
    <property type="entry name" value="WaaL-like"/>
</dbReference>
<evidence type="ECO:0000256" key="4">
    <source>
        <dbReference type="ARBA" id="ARBA00023136"/>
    </source>
</evidence>
<feature type="transmembrane region" description="Helical" evidence="5">
    <location>
        <begin position="275"/>
        <end position="293"/>
    </location>
</feature>
<evidence type="ECO:0000256" key="2">
    <source>
        <dbReference type="ARBA" id="ARBA00022692"/>
    </source>
</evidence>
<feature type="transmembrane region" description="Helical" evidence="5">
    <location>
        <begin position="399"/>
        <end position="418"/>
    </location>
</feature>
<name>A0A2S7T2Z7_9BACT</name>
<gene>
    <name evidence="7" type="ORF">CJD36_004115</name>
</gene>
<evidence type="ECO:0000313" key="7">
    <source>
        <dbReference type="EMBL" id="PQJ13175.1"/>
    </source>
</evidence>
<organism evidence="7 8">
    <name type="scientific">Flavipsychrobacter stenotrophus</name>
    <dbReference type="NCBI Taxonomy" id="2077091"/>
    <lineage>
        <taxon>Bacteria</taxon>
        <taxon>Pseudomonadati</taxon>
        <taxon>Bacteroidota</taxon>
        <taxon>Chitinophagia</taxon>
        <taxon>Chitinophagales</taxon>
        <taxon>Chitinophagaceae</taxon>
        <taxon>Flavipsychrobacter</taxon>
    </lineage>
</organism>
<feature type="transmembrane region" description="Helical" evidence="5">
    <location>
        <begin position="118"/>
        <end position="141"/>
    </location>
</feature>
<dbReference type="PANTHER" id="PTHR37422:SF13">
    <property type="entry name" value="LIPOPOLYSACCHARIDE BIOSYNTHESIS PROTEIN PA4999-RELATED"/>
    <property type="match status" value="1"/>
</dbReference>
<evidence type="ECO:0000313" key="8">
    <source>
        <dbReference type="Proteomes" id="UP000239872"/>
    </source>
</evidence>
<protein>
    <recommendedName>
        <fullName evidence="6">O-antigen ligase-related domain-containing protein</fullName>
    </recommendedName>
</protein>
<dbReference type="PANTHER" id="PTHR37422">
    <property type="entry name" value="TEICHURONIC ACID BIOSYNTHESIS PROTEIN TUAE"/>
    <property type="match status" value="1"/>
</dbReference>
<dbReference type="Pfam" id="PF04932">
    <property type="entry name" value="Wzy_C"/>
    <property type="match status" value="1"/>
</dbReference>
<feature type="transmembrane region" description="Helical" evidence="5">
    <location>
        <begin position="37"/>
        <end position="53"/>
    </location>
</feature>
<keyword evidence="3 5" id="KW-1133">Transmembrane helix</keyword>
<evidence type="ECO:0000256" key="3">
    <source>
        <dbReference type="ARBA" id="ARBA00022989"/>
    </source>
</evidence>
<dbReference type="EMBL" id="PPSL01000001">
    <property type="protein sequence ID" value="PQJ13175.1"/>
    <property type="molecule type" value="Genomic_DNA"/>
</dbReference>
<feature type="transmembrane region" description="Helical" evidence="5">
    <location>
        <begin position="206"/>
        <end position="223"/>
    </location>
</feature>
<evidence type="ECO:0000259" key="6">
    <source>
        <dbReference type="Pfam" id="PF04932"/>
    </source>
</evidence>
<feature type="transmembrane region" description="Helical" evidence="5">
    <location>
        <begin position="430"/>
        <end position="446"/>
    </location>
</feature>
<feature type="transmembrane region" description="Helical" evidence="5">
    <location>
        <begin position="368"/>
        <end position="387"/>
    </location>
</feature>
<keyword evidence="8" id="KW-1185">Reference proteome</keyword>